<evidence type="ECO:0000256" key="2">
    <source>
        <dbReference type="ARBA" id="ARBA00022679"/>
    </source>
</evidence>
<dbReference type="Proteomes" id="UP000310754">
    <property type="component" value="Unassembled WGS sequence"/>
</dbReference>
<keyword evidence="4" id="KW-1185">Reference proteome</keyword>
<keyword evidence="1" id="KW-0328">Glycosyltransferase</keyword>
<keyword evidence="2 3" id="KW-0808">Transferase</keyword>
<evidence type="ECO:0000313" key="3">
    <source>
        <dbReference type="EMBL" id="THF51054.1"/>
    </source>
</evidence>
<evidence type="ECO:0000313" key="4">
    <source>
        <dbReference type="Proteomes" id="UP000310754"/>
    </source>
</evidence>
<dbReference type="PANTHER" id="PTHR34136:SF1">
    <property type="entry name" value="UDP-N-ACETYL-D-MANNOSAMINURONIC ACID TRANSFERASE"/>
    <property type="match status" value="1"/>
</dbReference>
<dbReference type="CDD" id="cd06533">
    <property type="entry name" value="Glyco_transf_WecG_TagA"/>
    <property type="match status" value="1"/>
</dbReference>
<sequence>MNLIAAAEKLARKKNMFGVDVFDLSWASALSLMAQYASTRDAHAKVSFLNANNVNIMLEDEAYFRVLSHHLVLADGIGIDLAAKMLDGEAFAANLNGTDFIPALLTYLEKPSRIGLLGAKPGVLAGAIASFRKHTPWHQFIPVADGYFDADELPVILERLKEADLDILLVAMGTPLQEKWIDEHINQSHARLVFGVGALFDFVSGTVPRAPVWMRKLRCEWLYRLTREPTRLWRRYIIGIPVFLAHVLRFRRRKAG</sequence>
<dbReference type="EMBL" id="SSOA01000003">
    <property type="protein sequence ID" value="THF51054.1"/>
    <property type="molecule type" value="Genomic_DNA"/>
</dbReference>
<dbReference type="InterPro" id="IPR004629">
    <property type="entry name" value="WecG_TagA_CpsF"/>
</dbReference>
<comment type="caution">
    <text evidence="3">The sequence shown here is derived from an EMBL/GenBank/DDBJ whole genome shotgun (WGS) entry which is preliminary data.</text>
</comment>
<dbReference type="Pfam" id="PF03808">
    <property type="entry name" value="Glyco_tran_WecG"/>
    <property type="match status" value="1"/>
</dbReference>
<dbReference type="AlphaFoldDB" id="A0A4S3ZYV1"/>
<dbReference type="PANTHER" id="PTHR34136">
    <property type="match status" value="1"/>
</dbReference>
<evidence type="ECO:0000256" key="1">
    <source>
        <dbReference type="ARBA" id="ARBA00022676"/>
    </source>
</evidence>
<dbReference type="NCBIfam" id="TIGR00696">
    <property type="entry name" value="wecG_tagA_cpsF"/>
    <property type="match status" value="1"/>
</dbReference>
<gene>
    <name evidence="3" type="ORF">E6C51_08385</name>
</gene>
<name>A0A4S3ZYV1_9HYPH</name>
<reference evidence="3 4" key="1">
    <citation type="submission" date="2019-04" db="EMBL/GenBank/DDBJ databases">
        <title>Rhizobium terrae sp. nov., isolated from a paddy soil.</title>
        <authorList>
            <person name="Lin S.-Y."/>
            <person name="Hameed A."/>
            <person name="Huang H.-I."/>
            <person name="Young C.-C."/>
        </authorList>
    </citation>
    <scope>NUCLEOTIDE SEQUENCE [LARGE SCALE GENOMIC DNA]</scope>
    <source>
        <strain evidence="3 4">CC-HIH110</strain>
    </source>
</reference>
<proteinExistence type="predicted"/>
<organism evidence="3 4">
    <name type="scientific">Allorhizobium terrae</name>
    <dbReference type="NCBI Taxonomy" id="1848972"/>
    <lineage>
        <taxon>Bacteria</taxon>
        <taxon>Pseudomonadati</taxon>
        <taxon>Pseudomonadota</taxon>
        <taxon>Alphaproteobacteria</taxon>
        <taxon>Hyphomicrobiales</taxon>
        <taxon>Rhizobiaceae</taxon>
        <taxon>Rhizobium/Agrobacterium group</taxon>
        <taxon>Allorhizobium</taxon>
    </lineage>
</organism>
<protein>
    <submittedName>
        <fullName evidence="3">WecB/TagA/CpsF family glycosyltransferase</fullName>
    </submittedName>
</protein>
<accession>A0A4S3ZYV1</accession>
<dbReference type="GO" id="GO:0016758">
    <property type="term" value="F:hexosyltransferase activity"/>
    <property type="evidence" value="ECO:0007669"/>
    <property type="project" value="TreeGrafter"/>
</dbReference>